<feature type="binding site" evidence="5">
    <location>
        <position position="66"/>
    </location>
    <ligand>
        <name>molybdate</name>
        <dbReference type="ChEBI" id="CHEBI:36264"/>
    </ligand>
</feature>
<proteinExistence type="inferred from homology"/>
<dbReference type="OrthoDB" id="9785015at2"/>
<comment type="similarity">
    <text evidence="1">Belongs to the bacterial solute-binding protein ModA family.</text>
</comment>
<dbReference type="SUPFAM" id="SSF53850">
    <property type="entry name" value="Periplasmic binding protein-like II"/>
    <property type="match status" value="1"/>
</dbReference>
<dbReference type="Pfam" id="PF13531">
    <property type="entry name" value="SBP_bac_11"/>
    <property type="match status" value="1"/>
</dbReference>
<dbReference type="InterPro" id="IPR005950">
    <property type="entry name" value="ModA"/>
</dbReference>
<keyword evidence="3 5" id="KW-0479">Metal-binding</keyword>
<protein>
    <submittedName>
        <fullName evidence="7">Molybdate transport system substrate-binding protein</fullName>
    </submittedName>
</protein>
<dbReference type="PROSITE" id="PS51257">
    <property type="entry name" value="PROKAR_LIPOPROTEIN"/>
    <property type="match status" value="1"/>
</dbReference>
<gene>
    <name evidence="7" type="ORF">EDC18_10162</name>
</gene>
<dbReference type="RefSeq" id="WP_132249102.1">
    <property type="nucleotide sequence ID" value="NZ_SMAL01000001.1"/>
</dbReference>
<keyword evidence="4 6" id="KW-0732">Signal</keyword>
<comment type="caution">
    <text evidence="7">The sequence shown here is derived from an EMBL/GenBank/DDBJ whole genome shotgun (WGS) entry which is preliminary data.</text>
</comment>
<dbReference type="Gene3D" id="3.40.190.10">
    <property type="entry name" value="Periplasmic binding protein-like II"/>
    <property type="match status" value="2"/>
</dbReference>
<reference evidence="7 8" key="1">
    <citation type="submission" date="2019-03" db="EMBL/GenBank/DDBJ databases">
        <title>Genomic Encyclopedia of Type Strains, Phase IV (KMG-IV): sequencing the most valuable type-strain genomes for metagenomic binning, comparative biology and taxonomic classification.</title>
        <authorList>
            <person name="Goeker M."/>
        </authorList>
    </citation>
    <scope>NUCLEOTIDE SEQUENCE [LARGE SCALE GENOMIC DNA]</scope>
    <source>
        <strain evidence="7 8">DSM 24629</strain>
    </source>
</reference>
<feature type="binding site" evidence="5">
    <location>
        <position position="39"/>
    </location>
    <ligand>
        <name>molybdate</name>
        <dbReference type="ChEBI" id="CHEBI:36264"/>
    </ligand>
</feature>
<dbReference type="AlphaFoldDB" id="A0A4R3MNE8"/>
<dbReference type="GO" id="GO:0015689">
    <property type="term" value="P:molybdate ion transport"/>
    <property type="evidence" value="ECO:0007669"/>
    <property type="project" value="InterPro"/>
</dbReference>
<dbReference type="InterPro" id="IPR050682">
    <property type="entry name" value="ModA/WtpA"/>
</dbReference>
<keyword evidence="2 5" id="KW-0500">Molybdenum</keyword>
<keyword evidence="8" id="KW-1185">Reference proteome</keyword>
<evidence type="ECO:0000256" key="4">
    <source>
        <dbReference type="ARBA" id="ARBA00022729"/>
    </source>
</evidence>
<dbReference type="PANTHER" id="PTHR30632:SF14">
    <property type="entry name" value="TUNGSTATE_MOLYBDATE_CHROMATE-BINDING PROTEIN MODA"/>
    <property type="match status" value="1"/>
</dbReference>
<feature type="chain" id="PRO_5039106404" evidence="6">
    <location>
        <begin position="26"/>
        <end position="256"/>
    </location>
</feature>
<evidence type="ECO:0000256" key="5">
    <source>
        <dbReference type="PIRSR" id="PIRSR004846-1"/>
    </source>
</evidence>
<feature type="binding site" evidence="5">
    <location>
        <position position="175"/>
    </location>
    <ligand>
        <name>molybdate</name>
        <dbReference type="ChEBI" id="CHEBI:36264"/>
    </ligand>
</feature>
<sequence>MKLNFIFLLLCLFIFSGCSINTSNAKNASPAITVAAAGSLTNAFTELGAAFEQHNDVKVSFVFGSTGMLSEQIRNGAPYDIIAAADEVSIENLYQKGFIYADSINLYAIGRIGIVSNKKNLIHINTLDDLLKPEIVKIAIATPEHAPYGLAAKEALVSSGLWDHLESKIVYGKNISEALTFVTTGNAEVGIIALSLKDEELNFNIIDDNLHTPLYKSMAVTTNAQNEKLARSFINFVISTEGQEIMSKYGLISPEE</sequence>
<dbReference type="Proteomes" id="UP000294902">
    <property type="component" value="Unassembled WGS sequence"/>
</dbReference>
<dbReference type="PIRSF" id="PIRSF004846">
    <property type="entry name" value="ModA"/>
    <property type="match status" value="1"/>
</dbReference>
<name>A0A4R3MNE8_9FIRM</name>
<evidence type="ECO:0000313" key="8">
    <source>
        <dbReference type="Proteomes" id="UP000294902"/>
    </source>
</evidence>
<dbReference type="CDD" id="cd13539">
    <property type="entry name" value="PBP2_AvModA"/>
    <property type="match status" value="1"/>
</dbReference>
<accession>A0A4R3MNE8</accession>
<evidence type="ECO:0000256" key="1">
    <source>
        <dbReference type="ARBA" id="ARBA00009175"/>
    </source>
</evidence>
<evidence type="ECO:0000256" key="2">
    <source>
        <dbReference type="ARBA" id="ARBA00022505"/>
    </source>
</evidence>
<dbReference type="FunFam" id="3.40.190.10:FF:000035">
    <property type="entry name" value="Molybdate ABC transporter substrate-binding protein"/>
    <property type="match status" value="1"/>
</dbReference>
<evidence type="ECO:0000256" key="6">
    <source>
        <dbReference type="SAM" id="SignalP"/>
    </source>
</evidence>
<dbReference type="PANTHER" id="PTHR30632">
    <property type="entry name" value="MOLYBDATE-BINDING PERIPLASMIC PROTEIN"/>
    <property type="match status" value="1"/>
</dbReference>
<organism evidence="7 8">
    <name type="scientific">Natranaerovirga pectinivora</name>
    <dbReference type="NCBI Taxonomy" id="682400"/>
    <lineage>
        <taxon>Bacteria</taxon>
        <taxon>Bacillati</taxon>
        <taxon>Bacillota</taxon>
        <taxon>Clostridia</taxon>
        <taxon>Lachnospirales</taxon>
        <taxon>Natranaerovirgaceae</taxon>
        <taxon>Natranaerovirga</taxon>
    </lineage>
</organism>
<dbReference type="GO" id="GO:1901359">
    <property type="term" value="F:tungstate binding"/>
    <property type="evidence" value="ECO:0007669"/>
    <property type="project" value="UniProtKB-ARBA"/>
</dbReference>
<dbReference type="NCBIfam" id="TIGR01256">
    <property type="entry name" value="modA"/>
    <property type="match status" value="1"/>
</dbReference>
<feature type="signal peptide" evidence="6">
    <location>
        <begin position="1"/>
        <end position="25"/>
    </location>
</feature>
<evidence type="ECO:0000313" key="7">
    <source>
        <dbReference type="EMBL" id="TCT16767.1"/>
    </source>
</evidence>
<evidence type="ECO:0000256" key="3">
    <source>
        <dbReference type="ARBA" id="ARBA00022723"/>
    </source>
</evidence>
<dbReference type="GO" id="GO:0046872">
    <property type="term" value="F:metal ion binding"/>
    <property type="evidence" value="ECO:0007669"/>
    <property type="project" value="UniProtKB-KW"/>
</dbReference>
<dbReference type="InterPro" id="IPR044084">
    <property type="entry name" value="AvModA-like_subst-bd"/>
</dbReference>
<dbReference type="EMBL" id="SMAL01000001">
    <property type="protein sequence ID" value="TCT16767.1"/>
    <property type="molecule type" value="Genomic_DNA"/>
</dbReference>
<dbReference type="GO" id="GO:0030973">
    <property type="term" value="F:molybdate ion binding"/>
    <property type="evidence" value="ECO:0007669"/>
    <property type="project" value="InterPro"/>
</dbReference>